<dbReference type="InterPro" id="IPR002541">
    <property type="entry name" value="Cyt_c_assembly"/>
</dbReference>
<dbReference type="Gramene" id="Solyc02g011730.1.1">
    <property type="protein sequence ID" value="Solyc02g011730.1.1.1"/>
    <property type="gene ID" value="Solyc02g011730.1"/>
</dbReference>
<organism evidence="3">
    <name type="scientific">Solanum lycopersicum</name>
    <name type="common">Tomato</name>
    <name type="synonym">Lycopersicon esculentum</name>
    <dbReference type="NCBI Taxonomy" id="4081"/>
    <lineage>
        <taxon>Eukaryota</taxon>
        <taxon>Viridiplantae</taxon>
        <taxon>Streptophyta</taxon>
        <taxon>Embryophyta</taxon>
        <taxon>Tracheophyta</taxon>
        <taxon>Spermatophyta</taxon>
        <taxon>Magnoliopsida</taxon>
        <taxon>eudicotyledons</taxon>
        <taxon>Gunneridae</taxon>
        <taxon>Pentapetalae</taxon>
        <taxon>asterids</taxon>
        <taxon>lamiids</taxon>
        <taxon>Solanales</taxon>
        <taxon>Solanaceae</taxon>
        <taxon>Solanoideae</taxon>
        <taxon>Solaneae</taxon>
        <taxon>Solanum</taxon>
        <taxon>Solanum subgen. Lycopersicon</taxon>
    </lineage>
</organism>
<reference evidence="3" key="2">
    <citation type="submission" date="2019-01" db="UniProtKB">
        <authorList>
            <consortium name="EnsemblPlants"/>
        </authorList>
    </citation>
    <scope>IDENTIFICATION</scope>
    <source>
        <strain evidence="3">cv. Heinz 1706</strain>
    </source>
</reference>
<protein>
    <recommendedName>
        <fullName evidence="2">Cytochrome c assembly protein domain-containing protein</fullName>
    </recommendedName>
</protein>
<evidence type="ECO:0000256" key="1">
    <source>
        <dbReference type="SAM" id="Phobius"/>
    </source>
</evidence>
<keyword evidence="4" id="KW-1185">Reference proteome</keyword>
<sequence length="67" mass="7857">MVFCTSYFSWVKILSKILHFFAKNYYRSQLIQQLYYCSYLVISLGFTFFPIGILLGAVWANKAWGLS</sequence>
<keyword evidence="1" id="KW-0812">Transmembrane</keyword>
<keyword evidence="1" id="KW-1133">Transmembrane helix</keyword>
<dbReference type="Proteomes" id="UP000004994">
    <property type="component" value="Chromosome 2"/>
</dbReference>
<evidence type="ECO:0000313" key="4">
    <source>
        <dbReference type="Proteomes" id="UP000004994"/>
    </source>
</evidence>
<evidence type="ECO:0000259" key="2">
    <source>
        <dbReference type="Pfam" id="PF01578"/>
    </source>
</evidence>
<dbReference type="AlphaFoldDB" id="A0A3Q7EVE8"/>
<dbReference type="GO" id="GO:0017004">
    <property type="term" value="P:cytochrome complex assembly"/>
    <property type="evidence" value="ECO:0007669"/>
    <property type="project" value="InterPro"/>
</dbReference>
<reference evidence="3" key="1">
    <citation type="journal article" date="2012" name="Nature">
        <title>The tomato genome sequence provides insights into fleshy fruit evolution.</title>
        <authorList>
            <consortium name="Tomato Genome Consortium"/>
        </authorList>
    </citation>
    <scope>NUCLEOTIDE SEQUENCE [LARGE SCALE GENOMIC DNA]</scope>
    <source>
        <strain evidence="3">cv. Heinz 1706</strain>
    </source>
</reference>
<dbReference type="GO" id="GO:0020037">
    <property type="term" value="F:heme binding"/>
    <property type="evidence" value="ECO:0007669"/>
    <property type="project" value="InterPro"/>
</dbReference>
<feature type="domain" description="Cytochrome c assembly protein" evidence="2">
    <location>
        <begin position="5"/>
        <end position="65"/>
    </location>
</feature>
<dbReference type="STRING" id="4081.A0A3Q7EVE8"/>
<dbReference type="PaxDb" id="4081-Solyc02g011730.1.1"/>
<proteinExistence type="predicted"/>
<dbReference type="InParanoid" id="A0A3Q7EVE8"/>
<name>A0A3Q7EVE8_SOLLC</name>
<evidence type="ECO:0000313" key="3">
    <source>
        <dbReference type="EnsemblPlants" id="Solyc02g011730.1.1.1"/>
    </source>
</evidence>
<feature type="transmembrane region" description="Helical" evidence="1">
    <location>
        <begin position="34"/>
        <end position="60"/>
    </location>
</feature>
<keyword evidence="1" id="KW-0472">Membrane</keyword>
<dbReference type="Pfam" id="PF01578">
    <property type="entry name" value="Cytochrom_C_asm"/>
    <property type="match status" value="1"/>
</dbReference>
<accession>A0A3Q7EVE8</accession>
<dbReference type="EnsemblPlants" id="Solyc02g011730.1.1">
    <property type="protein sequence ID" value="Solyc02g011730.1.1.1"/>
    <property type="gene ID" value="Solyc02g011730.1"/>
</dbReference>